<dbReference type="RefSeq" id="XP_007721792.1">
    <property type="nucleotide sequence ID" value="XM_007723602.1"/>
</dbReference>
<organism evidence="1 2">
    <name type="scientific">Capronia coronata CBS 617.96</name>
    <dbReference type="NCBI Taxonomy" id="1182541"/>
    <lineage>
        <taxon>Eukaryota</taxon>
        <taxon>Fungi</taxon>
        <taxon>Dikarya</taxon>
        <taxon>Ascomycota</taxon>
        <taxon>Pezizomycotina</taxon>
        <taxon>Eurotiomycetes</taxon>
        <taxon>Chaetothyriomycetidae</taxon>
        <taxon>Chaetothyriales</taxon>
        <taxon>Herpotrichiellaceae</taxon>
        <taxon>Capronia</taxon>
    </lineage>
</organism>
<protein>
    <recommendedName>
        <fullName evidence="3">Phytanoyl-CoA dioxygenase</fullName>
    </recommendedName>
</protein>
<accession>W9YP15</accession>
<dbReference type="Proteomes" id="UP000019484">
    <property type="component" value="Unassembled WGS sequence"/>
</dbReference>
<dbReference type="Gene3D" id="2.60.120.620">
    <property type="entry name" value="q2cbj1_9rhob like domain"/>
    <property type="match status" value="1"/>
</dbReference>
<dbReference type="SUPFAM" id="SSF51197">
    <property type="entry name" value="Clavaminate synthase-like"/>
    <property type="match status" value="1"/>
</dbReference>
<dbReference type="PANTHER" id="PTHR37563:SF2">
    <property type="entry name" value="PHYTANOYL-COA DIOXYGENASE FAMILY PROTEIN (AFU_ORTHOLOGUE AFUA_2G03330)"/>
    <property type="match status" value="1"/>
</dbReference>
<dbReference type="eggNOG" id="ENOG502QXCM">
    <property type="taxonomic scope" value="Eukaryota"/>
</dbReference>
<sequence length="318" mass="36431">MIAPLEDDVKVLRLSEAERRAGKYSPETLGKALDALHQDGLLLLKDVIDVKHIEALNAKMCADADKMRADPAKSYNHGIKSNFLQRPPLTDPTYLYPDIYFNKFLLQVANAYLGHKPIWNWLASNTALSGTKGMRQPVHKDCAFAHPQYPYYIIGNIPLCEFTVENGATEFWLGTHAHASWREQVISDRPEQLQAYPEGRMGDPIPDVLEEAKEARAKVRPPTQPLCSPGDIMIRDLRLWHAGMPNMTDKHRVMLALGYQNPNYPNYSMRCHLPLSQQDFFHENAQDLTEVRANFYDDEEFENLKKDAVFDLRPNYLH</sequence>
<dbReference type="GeneID" id="19157591"/>
<dbReference type="HOGENOM" id="CLU_043410_0_0_1"/>
<dbReference type="PANTHER" id="PTHR37563">
    <property type="entry name" value="PHYTANOYL-COA DIOXYGENASE FAMILY PROTEIN (AFU_ORTHOLOGUE AFUA_2G03330)"/>
    <property type="match status" value="1"/>
</dbReference>
<dbReference type="AlphaFoldDB" id="W9YP15"/>
<evidence type="ECO:0000313" key="1">
    <source>
        <dbReference type="EMBL" id="EXJ94298.1"/>
    </source>
</evidence>
<dbReference type="OrthoDB" id="407832at2759"/>
<dbReference type="InterPro" id="IPR008775">
    <property type="entry name" value="Phytyl_CoA_dOase-like"/>
</dbReference>
<comment type="caution">
    <text evidence="1">The sequence shown here is derived from an EMBL/GenBank/DDBJ whole genome shotgun (WGS) entry which is preliminary data.</text>
</comment>
<evidence type="ECO:0008006" key="3">
    <source>
        <dbReference type="Google" id="ProtNLM"/>
    </source>
</evidence>
<reference evidence="1 2" key="1">
    <citation type="submission" date="2013-03" db="EMBL/GenBank/DDBJ databases">
        <title>The Genome Sequence of Capronia coronata CBS 617.96.</title>
        <authorList>
            <consortium name="The Broad Institute Genomics Platform"/>
            <person name="Cuomo C."/>
            <person name="de Hoog S."/>
            <person name="Gorbushina A."/>
            <person name="Walker B."/>
            <person name="Young S.K."/>
            <person name="Zeng Q."/>
            <person name="Gargeya S."/>
            <person name="Fitzgerald M."/>
            <person name="Haas B."/>
            <person name="Abouelleil A."/>
            <person name="Allen A.W."/>
            <person name="Alvarado L."/>
            <person name="Arachchi H.M."/>
            <person name="Berlin A.M."/>
            <person name="Chapman S.B."/>
            <person name="Gainer-Dewar J."/>
            <person name="Goldberg J."/>
            <person name="Griggs A."/>
            <person name="Gujja S."/>
            <person name="Hansen M."/>
            <person name="Howarth C."/>
            <person name="Imamovic A."/>
            <person name="Ireland A."/>
            <person name="Larimer J."/>
            <person name="McCowan C."/>
            <person name="Murphy C."/>
            <person name="Pearson M."/>
            <person name="Poon T.W."/>
            <person name="Priest M."/>
            <person name="Roberts A."/>
            <person name="Saif S."/>
            <person name="Shea T."/>
            <person name="Sisk P."/>
            <person name="Sykes S."/>
            <person name="Wortman J."/>
            <person name="Nusbaum C."/>
            <person name="Birren B."/>
        </authorList>
    </citation>
    <scope>NUCLEOTIDE SEQUENCE [LARGE SCALE GENOMIC DNA]</scope>
    <source>
        <strain evidence="1 2">CBS 617.96</strain>
    </source>
</reference>
<dbReference type="EMBL" id="AMWN01000002">
    <property type="protein sequence ID" value="EXJ94298.1"/>
    <property type="molecule type" value="Genomic_DNA"/>
</dbReference>
<dbReference type="Pfam" id="PF05721">
    <property type="entry name" value="PhyH"/>
    <property type="match status" value="1"/>
</dbReference>
<evidence type="ECO:0000313" key="2">
    <source>
        <dbReference type="Proteomes" id="UP000019484"/>
    </source>
</evidence>
<keyword evidence="2" id="KW-1185">Reference proteome</keyword>
<proteinExistence type="predicted"/>
<name>W9YP15_9EURO</name>
<dbReference type="InterPro" id="IPR051961">
    <property type="entry name" value="Fungal_Metabolite_Diox"/>
</dbReference>
<gene>
    <name evidence="1" type="ORF">A1O1_02692</name>
</gene>